<keyword evidence="3" id="KW-1185">Reference proteome</keyword>
<accession>A0A834XH67</accession>
<feature type="region of interest" description="Disordered" evidence="1">
    <location>
        <begin position="107"/>
        <end position="135"/>
    </location>
</feature>
<dbReference type="Proteomes" id="UP000634136">
    <property type="component" value="Unassembled WGS sequence"/>
</dbReference>
<proteinExistence type="predicted"/>
<protein>
    <submittedName>
        <fullName evidence="2">Uncharacterized protein</fullName>
    </submittedName>
</protein>
<reference evidence="2" key="1">
    <citation type="submission" date="2020-09" db="EMBL/GenBank/DDBJ databases">
        <title>Genome-Enabled Discovery of Anthraquinone Biosynthesis in Senna tora.</title>
        <authorList>
            <person name="Kang S.-H."/>
            <person name="Pandey R.P."/>
            <person name="Lee C.-M."/>
            <person name="Sim J.-S."/>
            <person name="Jeong J.-T."/>
            <person name="Choi B.-S."/>
            <person name="Jung M."/>
            <person name="Ginzburg D."/>
            <person name="Zhao K."/>
            <person name="Won S.Y."/>
            <person name="Oh T.-J."/>
            <person name="Yu Y."/>
            <person name="Kim N.-H."/>
            <person name="Lee O.R."/>
            <person name="Lee T.-H."/>
            <person name="Bashyal P."/>
            <person name="Kim T.-S."/>
            <person name="Lee W.-H."/>
            <person name="Kawkins C."/>
            <person name="Kim C.-K."/>
            <person name="Kim J.S."/>
            <person name="Ahn B.O."/>
            <person name="Rhee S.Y."/>
            <person name="Sohng J.K."/>
        </authorList>
    </citation>
    <scope>NUCLEOTIDE SEQUENCE</scope>
    <source>
        <tissue evidence="2">Leaf</tissue>
    </source>
</reference>
<organism evidence="2 3">
    <name type="scientific">Senna tora</name>
    <dbReference type="NCBI Taxonomy" id="362788"/>
    <lineage>
        <taxon>Eukaryota</taxon>
        <taxon>Viridiplantae</taxon>
        <taxon>Streptophyta</taxon>
        <taxon>Embryophyta</taxon>
        <taxon>Tracheophyta</taxon>
        <taxon>Spermatophyta</taxon>
        <taxon>Magnoliopsida</taxon>
        <taxon>eudicotyledons</taxon>
        <taxon>Gunneridae</taxon>
        <taxon>Pentapetalae</taxon>
        <taxon>rosids</taxon>
        <taxon>fabids</taxon>
        <taxon>Fabales</taxon>
        <taxon>Fabaceae</taxon>
        <taxon>Caesalpinioideae</taxon>
        <taxon>Cassia clade</taxon>
        <taxon>Senna</taxon>
    </lineage>
</organism>
<name>A0A834XH67_9FABA</name>
<gene>
    <name evidence="2" type="ORF">G2W53_002330</name>
</gene>
<dbReference type="AlphaFoldDB" id="A0A834XH67"/>
<sequence>MKLRVSFGAPANAEMQSNDMIPNKLQWNVTYNDIFTCLLHCAFCFFSVELHGCACFSFLFLPPAHTCRQSLADAHHRLSPSLSSRRLLSDSSSSSSFFFLCRLHRPSPSIKSSPRSDDADLMMATEVKSDGEEAR</sequence>
<comment type="caution">
    <text evidence="2">The sequence shown here is derived from an EMBL/GenBank/DDBJ whole genome shotgun (WGS) entry which is preliminary data.</text>
</comment>
<evidence type="ECO:0000313" key="3">
    <source>
        <dbReference type="Proteomes" id="UP000634136"/>
    </source>
</evidence>
<dbReference type="EMBL" id="JAAIUW010000001">
    <property type="protein sequence ID" value="KAF7845425.1"/>
    <property type="molecule type" value="Genomic_DNA"/>
</dbReference>
<evidence type="ECO:0000313" key="2">
    <source>
        <dbReference type="EMBL" id="KAF7845425.1"/>
    </source>
</evidence>
<evidence type="ECO:0000256" key="1">
    <source>
        <dbReference type="SAM" id="MobiDB-lite"/>
    </source>
</evidence>